<gene>
    <name evidence="1" type="ORF">EHSB41UT_03914</name>
</gene>
<accession>A0A1X7APQ0</accession>
<sequence length="75" mass="8575">MKMVVSQILEKRGIALYTDKYSDTARRELNFQKNDSELSYSGLGFTGQVAAIREQHIAKRADCPGYQTIFLCRLE</sequence>
<reference evidence="1 2" key="1">
    <citation type="submission" date="2017-03" db="EMBL/GenBank/DDBJ databases">
        <authorList>
            <person name="Afonso C.L."/>
            <person name="Miller P.J."/>
            <person name="Scott M.A."/>
            <person name="Spackman E."/>
            <person name="Goraichik I."/>
            <person name="Dimitrov K.M."/>
            <person name="Suarez D.L."/>
            <person name="Swayne D.E."/>
        </authorList>
    </citation>
    <scope>NUCLEOTIDE SEQUENCE [LARGE SCALE GENOMIC DNA]</scope>
    <source>
        <strain evidence="1">SB41UT1</strain>
    </source>
</reference>
<evidence type="ECO:0000313" key="1">
    <source>
        <dbReference type="EMBL" id="SMA50123.1"/>
    </source>
</evidence>
<dbReference type="EMBL" id="FWPT01000010">
    <property type="protein sequence ID" value="SMA50123.1"/>
    <property type="molecule type" value="Genomic_DNA"/>
</dbReference>
<protein>
    <submittedName>
        <fullName evidence="1">Uncharacterized protein</fullName>
    </submittedName>
</protein>
<name>A0A1X7APQ0_9GAMM</name>
<organism evidence="1 2">
    <name type="scientific">Parendozoicomonas haliclonae</name>
    <dbReference type="NCBI Taxonomy" id="1960125"/>
    <lineage>
        <taxon>Bacteria</taxon>
        <taxon>Pseudomonadati</taxon>
        <taxon>Pseudomonadota</taxon>
        <taxon>Gammaproteobacteria</taxon>
        <taxon>Oceanospirillales</taxon>
        <taxon>Endozoicomonadaceae</taxon>
        <taxon>Parendozoicomonas</taxon>
    </lineage>
</organism>
<dbReference type="AlphaFoldDB" id="A0A1X7APQ0"/>
<dbReference type="Proteomes" id="UP000196573">
    <property type="component" value="Unassembled WGS sequence"/>
</dbReference>
<keyword evidence="2" id="KW-1185">Reference proteome</keyword>
<evidence type="ECO:0000313" key="2">
    <source>
        <dbReference type="Proteomes" id="UP000196573"/>
    </source>
</evidence>
<proteinExistence type="predicted"/>